<dbReference type="SFLD" id="SFLDG01129">
    <property type="entry name" value="C1.5:_HAD__Beta-PGM__Phosphata"/>
    <property type="match status" value="1"/>
</dbReference>
<dbReference type="SFLD" id="SFLDS00003">
    <property type="entry name" value="Haloacid_Dehalogenase"/>
    <property type="match status" value="1"/>
</dbReference>
<dbReference type="NCBIfam" id="TIGR01509">
    <property type="entry name" value="HAD-SF-IA-v3"/>
    <property type="match status" value="1"/>
</dbReference>
<organism evidence="1 2">
    <name type="scientific">Maribrevibacterium harenarium</name>
    <dbReference type="NCBI Taxonomy" id="2589817"/>
    <lineage>
        <taxon>Bacteria</taxon>
        <taxon>Pseudomonadati</taxon>
        <taxon>Pseudomonadota</taxon>
        <taxon>Gammaproteobacteria</taxon>
        <taxon>Oceanospirillales</taxon>
        <taxon>Oceanospirillaceae</taxon>
        <taxon>Maribrevibacterium</taxon>
    </lineage>
</organism>
<protein>
    <submittedName>
        <fullName evidence="1">HAD-IA family hydrolase</fullName>
    </submittedName>
</protein>
<dbReference type="InterPro" id="IPR006549">
    <property type="entry name" value="HAD-SF_hydro_IIIA"/>
</dbReference>
<dbReference type="InterPro" id="IPR050155">
    <property type="entry name" value="HAD-like_hydrolase_sf"/>
</dbReference>
<dbReference type="Proteomes" id="UP000315901">
    <property type="component" value="Unassembled WGS sequence"/>
</dbReference>
<dbReference type="Gene3D" id="1.10.150.240">
    <property type="entry name" value="Putative phosphatase, domain 2"/>
    <property type="match status" value="1"/>
</dbReference>
<comment type="caution">
    <text evidence="1">The sequence shown here is derived from an EMBL/GenBank/DDBJ whole genome shotgun (WGS) entry which is preliminary data.</text>
</comment>
<dbReference type="PANTHER" id="PTHR43434">
    <property type="entry name" value="PHOSPHOGLYCOLATE PHOSPHATASE"/>
    <property type="match status" value="1"/>
</dbReference>
<dbReference type="GO" id="GO:0005829">
    <property type="term" value="C:cytosol"/>
    <property type="evidence" value="ECO:0007669"/>
    <property type="project" value="TreeGrafter"/>
</dbReference>
<name>A0A501X4Q5_9GAMM</name>
<sequence length="212" mass="23668">MTKLVIFDWDGTLFDSIGRICTAMLRAGRQAGVAERTHADIQDIIGLSLDVAIHKVWPEESDLARQQVATLYKEFYVASDQTPPKPYPGVMEILSWLQQQGVQIAVATGKTRRGLDRVMALSQTQHFFAATRCADETISKPDPLMLKEILDELGVLPSEAIMVGDTEYDLEMAQRAGMRSVGLDYGAHSTERLWRHEPIAVLGNLMQLKELL</sequence>
<keyword evidence="1" id="KW-0378">Hydrolase</keyword>
<gene>
    <name evidence="1" type="ORF">FJM67_00175</name>
</gene>
<keyword evidence="2" id="KW-1185">Reference proteome</keyword>
<accession>A0A501X4Q5</accession>
<dbReference type="AlphaFoldDB" id="A0A501X4Q5"/>
<dbReference type="InterPro" id="IPR006439">
    <property type="entry name" value="HAD-SF_hydro_IA"/>
</dbReference>
<dbReference type="PRINTS" id="PR00413">
    <property type="entry name" value="HADHALOGNASE"/>
</dbReference>
<dbReference type="RefSeq" id="WP_140586518.1">
    <property type="nucleotide sequence ID" value="NZ_VFRR01000001.1"/>
</dbReference>
<dbReference type="GO" id="GO:0006281">
    <property type="term" value="P:DNA repair"/>
    <property type="evidence" value="ECO:0007669"/>
    <property type="project" value="TreeGrafter"/>
</dbReference>
<dbReference type="PANTHER" id="PTHR43434:SF24">
    <property type="entry name" value="HYDROLASE-RELATED"/>
    <property type="match status" value="1"/>
</dbReference>
<dbReference type="SUPFAM" id="SSF56784">
    <property type="entry name" value="HAD-like"/>
    <property type="match status" value="1"/>
</dbReference>
<dbReference type="Pfam" id="PF13419">
    <property type="entry name" value="HAD_2"/>
    <property type="match status" value="1"/>
</dbReference>
<dbReference type="InterPro" id="IPR023214">
    <property type="entry name" value="HAD_sf"/>
</dbReference>
<evidence type="ECO:0000313" key="2">
    <source>
        <dbReference type="Proteomes" id="UP000315901"/>
    </source>
</evidence>
<dbReference type="GO" id="GO:0008967">
    <property type="term" value="F:phosphoglycolate phosphatase activity"/>
    <property type="evidence" value="ECO:0007669"/>
    <property type="project" value="TreeGrafter"/>
</dbReference>
<reference evidence="1 2" key="1">
    <citation type="submission" date="2019-06" db="EMBL/GenBank/DDBJ databases">
        <title>A novel bacterium of genus Marinomonas, isolated from coastal sand.</title>
        <authorList>
            <person name="Huang H."/>
            <person name="Mo K."/>
            <person name="Hu Y."/>
        </authorList>
    </citation>
    <scope>NUCLEOTIDE SEQUENCE [LARGE SCALE GENOMIC DNA]</scope>
    <source>
        <strain evidence="1 2">HB171799</strain>
    </source>
</reference>
<dbReference type="InterPro" id="IPR036412">
    <property type="entry name" value="HAD-like_sf"/>
</dbReference>
<dbReference type="NCBIfam" id="TIGR01549">
    <property type="entry name" value="HAD-SF-IA-v1"/>
    <property type="match status" value="1"/>
</dbReference>
<evidence type="ECO:0000313" key="1">
    <source>
        <dbReference type="EMBL" id="TPE55502.1"/>
    </source>
</evidence>
<dbReference type="InterPro" id="IPR041492">
    <property type="entry name" value="HAD_2"/>
</dbReference>
<proteinExistence type="predicted"/>
<dbReference type="InterPro" id="IPR023198">
    <property type="entry name" value="PGP-like_dom2"/>
</dbReference>
<dbReference type="OrthoDB" id="9782449at2"/>
<dbReference type="EMBL" id="VFRR01000001">
    <property type="protein sequence ID" value="TPE55502.1"/>
    <property type="molecule type" value="Genomic_DNA"/>
</dbReference>
<dbReference type="NCBIfam" id="TIGR01662">
    <property type="entry name" value="HAD-SF-IIIA"/>
    <property type="match status" value="1"/>
</dbReference>
<dbReference type="SFLD" id="SFLDG01135">
    <property type="entry name" value="C1.5.6:_HAD__Beta-PGM__Phospha"/>
    <property type="match status" value="1"/>
</dbReference>
<dbReference type="Gene3D" id="3.40.50.1000">
    <property type="entry name" value="HAD superfamily/HAD-like"/>
    <property type="match status" value="1"/>
</dbReference>